<dbReference type="RefSeq" id="WP_149544501.1">
    <property type="nucleotide sequence ID" value="NZ_VTPS01000003.1"/>
</dbReference>
<dbReference type="NCBIfam" id="TIGR00502">
    <property type="entry name" value="nagB"/>
    <property type="match status" value="1"/>
</dbReference>
<feature type="active site" description="Proton acceptor; for enolization step" evidence="4">
    <location>
        <position position="67"/>
    </location>
</feature>
<dbReference type="PROSITE" id="PS01161">
    <property type="entry name" value="GLC_GALNAC_ISOMERASE"/>
    <property type="match status" value="1"/>
</dbReference>
<evidence type="ECO:0000256" key="1">
    <source>
        <dbReference type="ARBA" id="ARBA00000644"/>
    </source>
</evidence>
<dbReference type="GO" id="GO:0042802">
    <property type="term" value="F:identical protein binding"/>
    <property type="evidence" value="ECO:0007669"/>
    <property type="project" value="TreeGrafter"/>
</dbReference>
<dbReference type="SUPFAM" id="SSF100950">
    <property type="entry name" value="NagB/RpiA/CoA transferase-like"/>
    <property type="match status" value="1"/>
</dbReference>
<evidence type="ECO:0000256" key="2">
    <source>
        <dbReference type="ARBA" id="ARBA00022801"/>
    </source>
</evidence>
<proteinExistence type="inferred from homology"/>
<dbReference type="InterPro" id="IPR037171">
    <property type="entry name" value="NagB/RpiA_transferase-like"/>
</dbReference>
<dbReference type="InterPro" id="IPR018321">
    <property type="entry name" value="Glucosamine6P_isomerase_CS"/>
</dbReference>
<dbReference type="EC" id="3.5.99.6" evidence="4"/>
<keyword evidence="2 4" id="KW-0378">Hydrolase</keyword>
<evidence type="ECO:0000259" key="5">
    <source>
        <dbReference type="Pfam" id="PF01182"/>
    </source>
</evidence>
<dbReference type="FunFam" id="3.40.50.1360:FF:000003">
    <property type="entry name" value="Glucosamine-6-phosphate deaminase"/>
    <property type="match status" value="1"/>
</dbReference>
<dbReference type="GO" id="GO:0006046">
    <property type="term" value="P:N-acetylglucosamine catabolic process"/>
    <property type="evidence" value="ECO:0007669"/>
    <property type="project" value="UniProtKB-UniRule"/>
</dbReference>
<dbReference type="AlphaFoldDB" id="A0A5D8QFM7"/>
<feature type="active site" description="For ring-opening step" evidence="4">
    <location>
        <position position="143"/>
    </location>
</feature>
<dbReference type="GO" id="GO:0004342">
    <property type="term" value="F:glucosamine-6-phosphate deaminase activity"/>
    <property type="evidence" value="ECO:0007669"/>
    <property type="project" value="UniProtKB-UniRule"/>
</dbReference>
<keyword evidence="7" id="KW-1185">Reference proteome</keyword>
<dbReference type="GO" id="GO:0005975">
    <property type="term" value="P:carbohydrate metabolic process"/>
    <property type="evidence" value="ECO:0007669"/>
    <property type="project" value="InterPro"/>
</dbReference>
<accession>A0A5D8QFM7</accession>
<evidence type="ECO:0000256" key="3">
    <source>
        <dbReference type="ARBA" id="ARBA00023277"/>
    </source>
</evidence>
<feature type="domain" description="Glucosamine/galactosamine-6-phosphate isomerase" evidence="5">
    <location>
        <begin position="7"/>
        <end position="226"/>
    </location>
</feature>
<evidence type="ECO:0000256" key="4">
    <source>
        <dbReference type="HAMAP-Rule" id="MF_01241"/>
    </source>
</evidence>
<comment type="similarity">
    <text evidence="4">Belongs to the glucosamine/galactosamine-6-phosphate isomerase family. NagB subfamily.</text>
</comment>
<name>A0A5D8QFM7_9THEO</name>
<evidence type="ECO:0000313" key="7">
    <source>
        <dbReference type="Proteomes" id="UP000322976"/>
    </source>
</evidence>
<dbReference type="InterPro" id="IPR006148">
    <property type="entry name" value="Glc/Gal-6P_isomerase"/>
</dbReference>
<dbReference type="Gene3D" id="3.40.50.1360">
    <property type="match status" value="1"/>
</dbReference>
<comment type="caution">
    <text evidence="4">Lacks conserved residue(s) required for the propagation of feature annotation.</text>
</comment>
<comment type="caution">
    <text evidence="6">The sequence shown here is derived from an EMBL/GenBank/DDBJ whole genome shotgun (WGS) entry which is preliminary data.</text>
</comment>
<keyword evidence="3 4" id="KW-0119">Carbohydrate metabolism</keyword>
<dbReference type="EMBL" id="VTPS01000003">
    <property type="protein sequence ID" value="TZE82944.1"/>
    <property type="molecule type" value="Genomic_DNA"/>
</dbReference>
<dbReference type="GO" id="GO:0019262">
    <property type="term" value="P:N-acetylneuraminate catabolic process"/>
    <property type="evidence" value="ECO:0007669"/>
    <property type="project" value="UniProtKB-UniRule"/>
</dbReference>
<feature type="active site" description="Proton acceptor; for ring-opening step" evidence="4">
    <location>
        <position position="138"/>
    </location>
</feature>
<evidence type="ECO:0000313" key="6">
    <source>
        <dbReference type="EMBL" id="TZE82944.1"/>
    </source>
</evidence>
<dbReference type="UniPathway" id="UPA00629">
    <property type="reaction ID" value="UER00684"/>
</dbReference>
<protein>
    <recommendedName>
        <fullName evidence="4">Glucosamine-6-phosphate deaminase</fullName>
        <ecNumber evidence="4">3.5.99.6</ecNumber>
    </recommendedName>
    <alternativeName>
        <fullName evidence="4">GlcN6P deaminase</fullName>
        <shortName evidence="4">GNPDA</shortName>
    </alternativeName>
    <alternativeName>
        <fullName evidence="4">Glucosamine-6-phosphate isomerase</fullName>
    </alternativeName>
</protein>
<feature type="active site" description="For ring-opening step" evidence="4">
    <location>
        <position position="136"/>
    </location>
</feature>
<dbReference type="GO" id="GO:0006043">
    <property type="term" value="P:glucosamine catabolic process"/>
    <property type="evidence" value="ECO:0007669"/>
    <property type="project" value="TreeGrafter"/>
</dbReference>
<dbReference type="GO" id="GO:0005737">
    <property type="term" value="C:cytoplasm"/>
    <property type="evidence" value="ECO:0007669"/>
    <property type="project" value="TreeGrafter"/>
</dbReference>
<comment type="function">
    <text evidence="4">Catalyzes the reversible isomerization-deamination of glucosamine 6-phosphate (GlcN6P) to form fructose 6-phosphate (Fru6P) and ammonium ion.</text>
</comment>
<sequence length="247" mass="27841">MKTVIEETYEEMSRTAARMVAEEIRRKPSLVLGLATGGTPLGMYKELIRMHREEGLDFSEVITFNLDEYYGLSPEDEHSYHYYMHENFFKHINIKPENIHIPSGTATDIDKFCEEYDKEIQRVGGIDLQVLGIGRNGHIGFNEPGDELITETHVTILTEETRMANARFFGNLNNVPQKAVTMGLGTIMKAKKILLLASGREKAVIMAELLSDTSVTTRVPASFLHLHPDTTVIIDREAAMELLAKKS</sequence>
<reference evidence="6 7" key="1">
    <citation type="submission" date="2019-08" db="EMBL/GenBank/DDBJ databases">
        <title>Calorimonas adulescens gen. nov., sp. nov., an anaerobic thermophilic bacterium from Sakhalin hot spring.</title>
        <authorList>
            <person name="Khomyakova M.A."/>
            <person name="Merkel A.Y."/>
            <person name="Novikov A."/>
            <person name="Bonch-Osmolovskaya E.A."/>
            <person name="Slobodkin A.I."/>
        </authorList>
    </citation>
    <scope>NUCLEOTIDE SEQUENCE [LARGE SCALE GENOMIC DNA]</scope>
    <source>
        <strain evidence="6 7">A05MB</strain>
    </source>
</reference>
<comment type="pathway">
    <text evidence="4">Amino-sugar metabolism; N-acetylneuraminate degradation; D-fructose 6-phosphate from N-acetylneuraminate: step 5/5.</text>
</comment>
<dbReference type="Proteomes" id="UP000322976">
    <property type="component" value="Unassembled WGS sequence"/>
</dbReference>
<organism evidence="6 7">
    <name type="scientific">Calorimonas adulescens</name>
    <dbReference type="NCBI Taxonomy" id="2606906"/>
    <lineage>
        <taxon>Bacteria</taxon>
        <taxon>Bacillati</taxon>
        <taxon>Bacillota</taxon>
        <taxon>Clostridia</taxon>
        <taxon>Thermoanaerobacterales</taxon>
        <taxon>Thermoanaerobacteraceae</taxon>
        <taxon>Calorimonas</taxon>
    </lineage>
</organism>
<dbReference type="PANTHER" id="PTHR11280">
    <property type="entry name" value="GLUCOSAMINE-6-PHOSPHATE ISOMERASE"/>
    <property type="match status" value="1"/>
</dbReference>
<dbReference type="CDD" id="cd01399">
    <property type="entry name" value="GlcN6P_deaminase"/>
    <property type="match status" value="1"/>
</dbReference>
<dbReference type="PANTHER" id="PTHR11280:SF5">
    <property type="entry name" value="GLUCOSAMINE-6-PHOSPHATE ISOMERASE"/>
    <property type="match status" value="1"/>
</dbReference>
<dbReference type="HAMAP" id="MF_01241">
    <property type="entry name" value="GlcN6P_deamin"/>
    <property type="match status" value="1"/>
</dbReference>
<gene>
    <name evidence="4 6" type="primary">nagB</name>
    <name evidence="6" type="ORF">FWJ32_03050</name>
</gene>
<comment type="catalytic activity">
    <reaction evidence="1 4">
        <text>alpha-D-glucosamine 6-phosphate + H2O = beta-D-fructose 6-phosphate + NH4(+)</text>
        <dbReference type="Rhea" id="RHEA:12172"/>
        <dbReference type="ChEBI" id="CHEBI:15377"/>
        <dbReference type="ChEBI" id="CHEBI:28938"/>
        <dbReference type="ChEBI" id="CHEBI:57634"/>
        <dbReference type="ChEBI" id="CHEBI:75989"/>
        <dbReference type="EC" id="3.5.99.6"/>
    </reaction>
</comment>
<dbReference type="InterPro" id="IPR004547">
    <property type="entry name" value="Glucosamine6P_isomerase"/>
</dbReference>
<dbReference type="Pfam" id="PF01182">
    <property type="entry name" value="Glucosamine_iso"/>
    <property type="match status" value="1"/>
</dbReference>